<accession>A0A9D5JSZ5</accession>
<protein>
    <submittedName>
        <fullName evidence="1">Methionine biosynthesis protein MetW</fullName>
    </submittedName>
</protein>
<gene>
    <name evidence="1" type="primary">metW</name>
    <name evidence="1" type="ORF">GF339_03830</name>
</gene>
<proteinExistence type="predicted"/>
<name>A0A9D5JSZ5_9BACT</name>
<evidence type="ECO:0000313" key="1">
    <source>
        <dbReference type="EMBL" id="MBD3323688.1"/>
    </source>
</evidence>
<sequence>MATRWRMTMAHETLRLDLQVIVELIPPNTSVLDLGCGTGELLYMLIKEKNVRGQGIEIDEQAIYKCVAKGLNVFHGDIDQGLSDYEDEAFDYVILNQSLQQVHHLETVLMDALRVGKRIIVGFPNFVYYLARLQFFFLGRTPVTPALPYMWYESPNLHFLSISDFVNYCWAKNLTIERRVYLGKKRRIRFLPNLFANIGIFVITR</sequence>
<organism evidence="1 2">
    <name type="scientific">candidate division KSB3 bacterium</name>
    <dbReference type="NCBI Taxonomy" id="2044937"/>
    <lineage>
        <taxon>Bacteria</taxon>
        <taxon>candidate division KSB3</taxon>
    </lineage>
</organism>
<dbReference type="InterPro" id="IPR010743">
    <property type="entry name" value="Methionine_synth_MetW"/>
</dbReference>
<comment type="caution">
    <text evidence="1">The sequence shown here is derived from an EMBL/GenBank/DDBJ whole genome shotgun (WGS) entry which is preliminary data.</text>
</comment>
<dbReference type="Gene3D" id="3.40.50.150">
    <property type="entry name" value="Vaccinia Virus protein VP39"/>
    <property type="match status" value="1"/>
</dbReference>
<dbReference type="SUPFAM" id="SSF53335">
    <property type="entry name" value="S-adenosyl-L-methionine-dependent methyltransferases"/>
    <property type="match status" value="1"/>
</dbReference>
<dbReference type="CDD" id="cd02440">
    <property type="entry name" value="AdoMet_MTases"/>
    <property type="match status" value="1"/>
</dbReference>
<reference evidence="1" key="1">
    <citation type="submission" date="2019-11" db="EMBL/GenBank/DDBJ databases">
        <title>Microbial mats filling the niche in hypersaline microbial mats.</title>
        <authorList>
            <person name="Wong H.L."/>
            <person name="Macleod F.I."/>
            <person name="White R.A. III"/>
            <person name="Burns B.P."/>
        </authorList>
    </citation>
    <scope>NUCLEOTIDE SEQUENCE</scope>
    <source>
        <strain evidence="1">Rbin_158</strain>
    </source>
</reference>
<dbReference type="NCBIfam" id="TIGR02081">
    <property type="entry name" value="metW"/>
    <property type="match status" value="1"/>
</dbReference>
<dbReference type="Pfam" id="PF07021">
    <property type="entry name" value="MetW"/>
    <property type="match status" value="1"/>
</dbReference>
<dbReference type="Proteomes" id="UP000649604">
    <property type="component" value="Unassembled WGS sequence"/>
</dbReference>
<dbReference type="AlphaFoldDB" id="A0A9D5JSZ5"/>
<dbReference type="InterPro" id="IPR029063">
    <property type="entry name" value="SAM-dependent_MTases_sf"/>
</dbReference>
<evidence type="ECO:0000313" key="2">
    <source>
        <dbReference type="Proteomes" id="UP000649604"/>
    </source>
</evidence>
<dbReference type="EMBL" id="WJJP01000117">
    <property type="protein sequence ID" value="MBD3323688.1"/>
    <property type="molecule type" value="Genomic_DNA"/>
</dbReference>